<organism evidence="1 2">
    <name type="scientific">Leucogyrophana mollusca</name>
    <dbReference type="NCBI Taxonomy" id="85980"/>
    <lineage>
        <taxon>Eukaryota</taxon>
        <taxon>Fungi</taxon>
        <taxon>Dikarya</taxon>
        <taxon>Basidiomycota</taxon>
        <taxon>Agaricomycotina</taxon>
        <taxon>Agaricomycetes</taxon>
        <taxon>Agaricomycetidae</taxon>
        <taxon>Boletales</taxon>
        <taxon>Boletales incertae sedis</taxon>
        <taxon>Leucogyrophana</taxon>
    </lineage>
</organism>
<name>A0ACB8B8H1_9AGAM</name>
<accession>A0ACB8B8H1</accession>
<comment type="caution">
    <text evidence="1">The sequence shown here is derived from an EMBL/GenBank/DDBJ whole genome shotgun (WGS) entry which is preliminary data.</text>
</comment>
<reference evidence="1" key="1">
    <citation type="journal article" date="2021" name="New Phytol.">
        <title>Evolutionary innovations through gain and loss of genes in the ectomycorrhizal Boletales.</title>
        <authorList>
            <person name="Wu G."/>
            <person name="Miyauchi S."/>
            <person name="Morin E."/>
            <person name="Kuo A."/>
            <person name="Drula E."/>
            <person name="Varga T."/>
            <person name="Kohler A."/>
            <person name="Feng B."/>
            <person name="Cao Y."/>
            <person name="Lipzen A."/>
            <person name="Daum C."/>
            <person name="Hundley H."/>
            <person name="Pangilinan J."/>
            <person name="Johnson J."/>
            <person name="Barry K."/>
            <person name="LaButti K."/>
            <person name="Ng V."/>
            <person name="Ahrendt S."/>
            <person name="Min B."/>
            <person name="Choi I.G."/>
            <person name="Park H."/>
            <person name="Plett J.M."/>
            <person name="Magnuson J."/>
            <person name="Spatafora J.W."/>
            <person name="Nagy L.G."/>
            <person name="Henrissat B."/>
            <person name="Grigoriev I.V."/>
            <person name="Yang Z.L."/>
            <person name="Xu J."/>
            <person name="Martin F.M."/>
        </authorList>
    </citation>
    <scope>NUCLEOTIDE SEQUENCE</scope>
    <source>
        <strain evidence="1">KUC20120723A-06</strain>
    </source>
</reference>
<dbReference type="Proteomes" id="UP000790709">
    <property type="component" value="Unassembled WGS sequence"/>
</dbReference>
<keyword evidence="2" id="KW-1185">Reference proteome</keyword>
<dbReference type="EMBL" id="MU266519">
    <property type="protein sequence ID" value="KAH7921590.1"/>
    <property type="molecule type" value="Genomic_DNA"/>
</dbReference>
<evidence type="ECO:0000313" key="1">
    <source>
        <dbReference type="EMBL" id="KAH7921590.1"/>
    </source>
</evidence>
<evidence type="ECO:0000313" key="2">
    <source>
        <dbReference type="Proteomes" id="UP000790709"/>
    </source>
</evidence>
<sequence length="704" mass="78153">MRVGDFSASVVVDGVELEEYGVTHAVPRGGNQTVTCWIASEEGKKFAIRWKCWSRIRKDACSGKVSVDGNPCRGTNILPGPLGRGDTAERSYISDDTTTREFLFSRLQLTDDDVYLDQPPSEKIGEIALVLQRGQLVKARRRHRKLDLPVDDKVHERSKKATAHRISFGEAVSRPASASQFKLMPGNLPPIIFVFKYRPLDVLQANGIAPPKMVPGVKSNDNDEIEILEGSYVAKRGVNIATGKLENKTKPLHSQHTSPSLNEDRKPKRIKMEASELQSRNLFASGESQNLAVALVGRLSHSLSHNVFALGAIAACVWTHQCHRELPVHYFLVMTHQSPQRILNQVVDVISFPPRGCRSLSLGLRLADSTPPQAGIMGPDLVAAMPHSGLIGDLDCNNTLLSTYLPMKLGDFSAWVVVDGIEVDEYDVTAVCSSANENKITCWITSEEGKAFTIKWKCWSAIREDDALGQVYVDGTYCEGKRIERGRLGLRGDTAEFSNVSESDTDSRELVFTALELTDDDAYLERPPPEELGTISVEIMLGRAVKWTGEPPKHIPPDNDKVHETLKKSRAHRIGLGKVVKTRTIMKGFVPHELPATIFMFKYRPLDVLQARGIVPQNVINRPIKCKGGDDATSEEDSHVVDEELKAKIRELEASYLKTRKDLKRLYAQQASSSNNPDTKRIKSEALRTPKRNIFAPGEIIDLT</sequence>
<protein>
    <submittedName>
        <fullName evidence="1">Uncharacterized protein</fullName>
    </submittedName>
</protein>
<proteinExistence type="predicted"/>
<gene>
    <name evidence="1" type="ORF">BV22DRAFT_1122042</name>
</gene>